<dbReference type="NCBIfam" id="NF002353">
    <property type="entry name" value="PRK01318.1-4"/>
    <property type="match status" value="1"/>
</dbReference>
<dbReference type="NCBIfam" id="TIGR03592">
    <property type="entry name" value="yidC_oxa1_cterm"/>
    <property type="match status" value="1"/>
</dbReference>
<evidence type="ECO:0000256" key="7">
    <source>
        <dbReference type="ARBA" id="ARBA00022927"/>
    </source>
</evidence>
<dbReference type="Proteomes" id="UP001595974">
    <property type="component" value="Unassembled WGS sequence"/>
</dbReference>
<dbReference type="CDD" id="cd20070">
    <property type="entry name" value="5TM_YidC_Alb3"/>
    <property type="match status" value="1"/>
</dbReference>
<dbReference type="InterPro" id="IPR038221">
    <property type="entry name" value="YidC_periplasmic_sf"/>
</dbReference>
<evidence type="ECO:0000256" key="9">
    <source>
        <dbReference type="ARBA" id="ARBA00023136"/>
    </source>
</evidence>
<accession>A0ABW1AUD7</accession>
<dbReference type="HAMAP" id="MF_01810">
    <property type="entry name" value="YidC_type1"/>
    <property type="match status" value="1"/>
</dbReference>
<dbReference type="InterPro" id="IPR019998">
    <property type="entry name" value="Membr_insert_YidC"/>
</dbReference>
<name>A0ABW1AUD7_9RHOO</name>
<evidence type="ECO:0000256" key="10">
    <source>
        <dbReference type="ARBA" id="ARBA00023186"/>
    </source>
</evidence>
<gene>
    <name evidence="13 17" type="primary">yidC</name>
    <name evidence="17" type="ORF">ACFPTN_14760</name>
</gene>
<comment type="caution">
    <text evidence="17">The sequence shown here is derived from an EMBL/GenBank/DDBJ whole genome shotgun (WGS) entry which is preliminary data.</text>
</comment>
<dbReference type="PRINTS" id="PR00701">
    <property type="entry name" value="60KDINNERMP"/>
</dbReference>
<dbReference type="InterPro" id="IPR028053">
    <property type="entry name" value="Membr_insert_YidC_N"/>
</dbReference>
<keyword evidence="18" id="KW-1185">Reference proteome</keyword>
<evidence type="ECO:0000256" key="4">
    <source>
        <dbReference type="ARBA" id="ARBA00022448"/>
    </source>
</evidence>
<feature type="domain" description="Membrane insertase YidC/Oxa/ALB C-terminal" evidence="15">
    <location>
        <begin position="364"/>
        <end position="541"/>
    </location>
</feature>
<dbReference type="InterPro" id="IPR047196">
    <property type="entry name" value="YidC_ALB_C"/>
</dbReference>
<evidence type="ECO:0000259" key="15">
    <source>
        <dbReference type="Pfam" id="PF02096"/>
    </source>
</evidence>
<comment type="subcellular location">
    <subcellularLocation>
        <location evidence="1">Cell inner membrane</location>
        <topology evidence="1">Multi-pass membrane protein</topology>
    </subcellularLocation>
    <subcellularLocation>
        <location evidence="13">Cell membrane</location>
        <topology evidence="13">Multi-pass membrane protein</topology>
    </subcellularLocation>
</comment>
<protein>
    <recommendedName>
        <fullName evidence="3 13">Membrane protein insertase YidC</fullName>
    </recommendedName>
    <alternativeName>
        <fullName evidence="12 13">Foldase YidC</fullName>
    </alternativeName>
    <alternativeName>
        <fullName evidence="11 13">Membrane integrase YidC</fullName>
    </alternativeName>
    <alternativeName>
        <fullName evidence="13">Membrane protein YidC</fullName>
    </alternativeName>
</protein>
<evidence type="ECO:0000313" key="17">
    <source>
        <dbReference type="EMBL" id="MFC5770639.1"/>
    </source>
</evidence>
<keyword evidence="8 13" id="KW-1133">Transmembrane helix</keyword>
<feature type="transmembrane region" description="Helical" evidence="13">
    <location>
        <begin position="364"/>
        <end position="384"/>
    </location>
</feature>
<keyword evidence="5 13" id="KW-1003">Cell membrane</keyword>
<evidence type="ECO:0000256" key="8">
    <source>
        <dbReference type="ARBA" id="ARBA00022989"/>
    </source>
</evidence>
<dbReference type="PANTHER" id="PTHR12428:SF65">
    <property type="entry name" value="CYTOCHROME C OXIDASE ASSEMBLY PROTEIN COX18, MITOCHONDRIAL"/>
    <property type="match status" value="1"/>
</dbReference>
<keyword evidence="6 13" id="KW-0812">Transmembrane</keyword>
<dbReference type="PANTHER" id="PTHR12428">
    <property type="entry name" value="OXA1"/>
    <property type="match status" value="1"/>
</dbReference>
<evidence type="ECO:0000256" key="2">
    <source>
        <dbReference type="ARBA" id="ARBA00010527"/>
    </source>
</evidence>
<comment type="similarity">
    <text evidence="2 13">Belongs to the OXA1/ALB3/YidC family. Type 1 subfamily.</text>
</comment>
<evidence type="ECO:0000256" key="13">
    <source>
        <dbReference type="HAMAP-Rule" id="MF_01810"/>
    </source>
</evidence>
<comment type="function">
    <text evidence="13">Required for the insertion and/or proper folding and/or complex formation of integral membrane proteins into the membrane. Involved in integration of membrane proteins that insert both dependently and independently of the Sec translocase complex, as well as at least some lipoproteins. Aids folding of multispanning membrane proteins.</text>
</comment>
<feature type="transmembrane region" description="Helical" evidence="13">
    <location>
        <begin position="474"/>
        <end position="491"/>
    </location>
</feature>
<evidence type="ECO:0000256" key="5">
    <source>
        <dbReference type="ARBA" id="ARBA00022475"/>
    </source>
</evidence>
<dbReference type="RefSeq" id="WP_096451139.1">
    <property type="nucleotide sequence ID" value="NZ_JBHSOG010000054.1"/>
</dbReference>
<dbReference type="NCBIfam" id="NF002352">
    <property type="entry name" value="PRK01318.1-3"/>
    <property type="match status" value="1"/>
</dbReference>
<dbReference type="PRINTS" id="PR01900">
    <property type="entry name" value="YIDCPROTEIN"/>
</dbReference>
<evidence type="ECO:0000256" key="14">
    <source>
        <dbReference type="SAM" id="MobiDB-lite"/>
    </source>
</evidence>
<dbReference type="InterPro" id="IPR028055">
    <property type="entry name" value="YidC/Oxa/ALB_C"/>
</dbReference>
<proteinExistence type="inferred from homology"/>
<dbReference type="CDD" id="cd19961">
    <property type="entry name" value="EcYidC-like_peri"/>
    <property type="match status" value="1"/>
</dbReference>
<dbReference type="Pfam" id="PF02096">
    <property type="entry name" value="60KD_IMP"/>
    <property type="match status" value="1"/>
</dbReference>
<keyword evidence="4 13" id="KW-0813">Transport</keyword>
<keyword evidence="7 13" id="KW-0653">Protein transport</keyword>
<dbReference type="InterPro" id="IPR001708">
    <property type="entry name" value="YidC/ALB3/OXA1/COX18"/>
</dbReference>
<feature type="region of interest" description="Disordered" evidence="14">
    <location>
        <begin position="30"/>
        <end position="59"/>
    </location>
</feature>
<evidence type="ECO:0000313" key="18">
    <source>
        <dbReference type="Proteomes" id="UP001595974"/>
    </source>
</evidence>
<feature type="transmembrane region" description="Helical" evidence="13">
    <location>
        <begin position="427"/>
        <end position="454"/>
    </location>
</feature>
<keyword evidence="10 13" id="KW-0143">Chaperone</keyword>
<feature type="compositionally biased region" description="Low complexity" evidence="14">
    <location>
        <begin position="33"/>
        <end position="59"/>
    </location>
</feature>
<evidence type="ECO:0000256" key="3">
    <source>
        <dbReference type="ARBA" id="ARBA00015325"/>
    </source>
</evidence>
<feature type="transmembrane region" description="Helical" evidence="13">
    <location>
        <begin position="6"/>
        <end position="24"/>
    </location>
</feature>
<dbReference type="EMBL" id="JBHSOG010000054">
    <property type="protein sequence ID" value="MFC5770639.1"/>
    <property type="molecule type" value="Genomic_DNA"/>
</dbReference>
<evidence type="ECO:0000256" key="11">
    <source>
        <dbReference type="ARBA" id="ARBA00033245"/>
    </source>
</evidence>
<organism evidence="17 18">
    <name type="scientific">Thauera sinica</name>
    <dbReference type="NCBI Taxonomy" id="2665146"/>
    <lineage>
        <taxon>Bacteria</taxon>
        <taxon>Pseudomonadati</taxon>
        <taxon>Pseudomonadota</taxon>
        <taxon>Betaproteobacteria</taxon>
        <taxon>Rhodocyclales</taxon>
        <taxon>Zoogloeaceae</taxon>
        <taxon>Thauera</taxon>
    </lineage>
</organism>
<sequence>MDQRRLILFLVFAFSIVMLWEGWVKHNQPAPAPTAASAGAASPAADASVPTPSATLAAPQAGVPGEQAAAAVASAARVAVETDLLRAEVSAQGGDIVRLELKQHKQKEDHSKPFLLFDDGSAHVYTAQTGLIGEGLPTHKTLFALPGGELKLKDGEDAVVLRLEAPEQNGIRVAKVMTFKRGSYLVDVAYDIRNASGKAIEPHAYFQLTRDGQPAETPEGFGGVQTFIGPAFYTDGAKFQKVKFSEIGEGKAKFAKTAPDGWVALVQHYFVSAWLPAQGVQREFFARALGSDMYSAGVILPVAQIADDASGKVETRLYAGPQEQDKLHDIAPGLDLVVDYGWLTVIAAPLFWVLAWLHKLTGNWGWAIILVTVLLKLVFFPLSAASYKSMAKMRVLGPRLQRMKELHGNDKVKMQQEMMNLYRTEKINPLGGCLPILVQIPVFIALYWVLLGSVEMRQAPWLGWITDLSAKDPYFILPIIMGVSMLIQMKLNPTPPDPIQAKVMMAMPIVFTFMFLWFPSGLVLYWVVNNILSIAQQWQITRMIESGNAGGKAA</sequence>
<feature type="transmembrane region" description="Helical" evidence="13">
    <location>
        <begin position="503"/>
        <end position="528"/>
    </location>
</feature>
<evidence type="ECO:0000256" key="1">
    <source>
        <dbReference type="ARBA" id="ARBA00004429"/>
    </source>
</evidence>
<dbReference type="Pfam" id="PF14849">
    <property type="entry name" value="YidC_periplas"/>
    <property type="match status" value="1"/>
</dbReference>
<keyword evidence="9 13" id="KW-0472">Membrane</keyword>
<comment type="subunit">
    <text evidence="13">Interacts with the Sec translocase complex via SecD. Specifically interacts with transmembrane segments of nascent integral membrane proteins during membrane integration.</text>
</comment>
<evidence type="ECO:0000256" key="6">
    <source>
        <dbReference type="ARBA" id="ARBA00022692"/>
    </source>
</evidence>
<feature type="transmembrane region" description="Helical" evidence="13">
    <location>
        <begin position="336"/>
        <end position="358"/>
    </location>
</feature>
<evidence type="ECO:0000259" key="16">
    <source>
        <dbReference type="Pfam" id="PF14849"/>
    </source>
</evidence>
<reference evidence="18" key="1">
    <citation type="journal article" date="2019" name="Int. J. Syst. Evol. Microbiol.">
        <title>The Global Catalogue of Microorganisms (GCM) 10K type strain sequencing project: providing services to taxonomists for standard genome sequencing and annotation.</title>
        <authorList>
            <consortium name="The Broad Institute Genomics Platform"/>
            <consortium name="The Broad Institute Genome Sequencing Center for Infectious Disease"/>
            <person name="Wu L."/>
            <person name="Ma J."/>
        </authorList>
    </citation>
    <scope>NUCLEOTIDE SEQUENCE [LARGE SCALE GENOMIC DNA]</scope>
    <source>
        <strain evidence="18">SHR3</strain>
    </source>
</reference>
<feature type="domain" description="Membrane insertase YidC N-terminal" evidence="16">
    <location>
        <begin position="77"/>
        <end position="353"/>
    </location>
</feature>
<dbReference type="Gene3D" id="2.70.98.90">
    <property type="match status" value="1"/>
</dbReference>
<dbReference type="NCBIfam" id="TIGR03593">
    <property type="entry name" value="yidC_nterm"/>
    <property type="match status" value="1"/>
</dbReference>
<evidence type="ECO:0000256" key="12">
    <source>
        <dbReference type="ARBA" id="ARBA00033342"/>
    </source>
</evidence>